<reference evidence="3 4" key="1">
    <citation type="journal article" date="2012" name="Front. Microbiol.">
        <title>Redundancy and modularity in membrane-associated dissimilatory nitrate reduction in Bacillus.</title>
        <authorList>
            <person name="Heylen K."/>
            <person name="Keltjens J."/>
        </authorList>
    </citation>
    <scope>NUCLEOTIDE SEQUENCE [LARGE SCALE GENOMIC DNA]</scope>
    <source>
        <strain evidence="4">LMG 21833T</strain>
    </source>
</reference>
<dbReference type="GO" id="GO:0016757">
    <property type="term" value="F:glycosyltransferase activity"/>
    <property type="evidence" value="ECO:0007669"/>
    <property type="project" value="InterPro"/>
</dbReference>
<dbReference type="Proteomes" id="UP000006316">
    <property type="component" value="Unassembled WGS sequence"/>
</dbReference>
<keyword evidence="3" id="KW-0808">Transferase</keyword>
<feature type="transmembrane region" description="Helical" evidence="1">
    <location>
        <begin position="125"/>
        <end position="142"/>
    </location>
</feature>
<name>K6DM57_9BACI</name>
<dbReference type="AlphaFoldDB" id="K6DM57"/>
<dbReference type="Pfam" id="PF00534">
    <property type="entry name" value="Glycos_transf_1"/>
    <property type="match status" value="1"/>
</dbReference>
<dbReference type="EMBL" id="AJLS01000056">
    <property type="protein sequence ID" value="EKN69394.1"/>
    <property type="molecule type" value="Genomic_DNA"/>
</dbReference>
<dbReference type="PANTHER" id="PTHR12526:SF630">
    <property type="entry name" value="GLYCOSYLTRANSFERASE"/>
    <property type="match status" value="1"/>
</dbReference>
<dbReference type="PANTHER" id="PTHR12526">
    <property type="entry name" value="GLYCOSYLTRANSFERASE"/>
    <property type="match status" value="1"/>
</dbReference>
<protein>
    <submittedName>
        <fullName evidence="3">Group 1 glycosyl transferase</fullName>
    </submittedName>
</protein>
<keyword evidence="1" id="KW-1133">Transmembrane helix</keyword>
<evidence type="ECO:0000259" key="2">
    <source>
        <dbReference type="Pfam" id="PF00534"/>
    </source>
</evidence>
<evidence type="ECO:0000313" key="3">
    <source>
        <dbReference type="EMBL" id="EKN69394.1"/>
    </source>
</evidence>
<dbReference type="OrthoDB" id="9813638at2"/>
<evidence type="ECO:0000256" key="1">
    <source>
        <dbReference type="SAM" id="Phobius"/>
    </source>
</evidence>
<keyword evidence="1" id="KW-0472">Membrane</keyword>
<dbReference type="SUPFAM" id="SSF53756">
    <property type="entry name" value="UDP-Glycosyltransferase/glycogen phosphorylase"/>
    <property type="match status" value="1"/>
</dbReference>
<gene>
    <name evidence="3" type="ORF">BABA_10051</name>
</gene>
<proteinExistence type="predicted"/>
<feature type="transmembrane region" description="Helical" evidence="1">
    <location>
        <begin position="90"/>
        <end position="113"/>
    </location>
</feature>
<keyword evidence="1" id="KW-0812">Transmembrane</keyword>
<dbReference type="InterPro" id="IPR001296">
    <property type="entry name" value="Glyco_trans_1"/>
</dbReference>
<comment type="caution">
    <text evidence="3">The sequence shown here is derived from an EMBL/GenBank/DDBJ whole genome shotgun (WGS) entry which is preliminary data.</text>
</comment>
<dbReference type="eggNOG" id="COG0438">
    <property type="taxonomic scope" value="Bacteria"/>
</dbReference>
<dbReference type="RefSeq" id="WP_007085027.1">
    <property type="nucleotide sequence ID" value="NZ_AJLS01000056.1"/>
</dbReference>
<dbReference type="CDD" id="cd03811">
    <property type="entry name" value="GT4_GT28_WabH-like"/>
    <property type="match status" value="1"/>
</dbReference>
<dbReference type="STRING" id="1117379.BABA_10051"/>
<accession>K6DM57</accession>
<keyword evidence="4" id="KW-1185">Reference proteome</keyword>
<evidence type="ECO:0000313" key="4">
    <source>
        <dbReference type="Proteomes" id="UP000006316"/>
    </source>
</evidence>
<feature type="domain" description="Glycosyl transferase family 1" evidence="2">
    <location>
        <begin position="228"/>
        <end position="379"/>
    </location>
</feature>
<sequence length="394" mass="45644">MKKKVLFMVINMNIGGTEKALLNLISTMSKHKYEISILMLERSGGFLNSIPDWVNVEYLDCYKNIRDILNNPPKTVLLDFLKRLKLIKALLFFILYLIAAVTGERSILFKYILRNYSYNNEEYDIAVAYAGPMDLISFFIAFKIKAKRKIQWIHFDITKIGFNAHFATKVYRYFDNIYAVSNEGKNKLINVLPLFKEKIETINNVLSPESLKKMAVNGDGFEDHFDGIKILTVGRLSKEKGQDLIIPVLAKLKQEGYNVRWYCIGEGNARKEYEQLIRDYGYEKDFVLLGSNPNPYPFMEQCDLYVQPSRHEGYCMTLAEAKLFNKPIVTTNFTGAKEQVVHGKTGYIVEFNGDQIFEAVKQLIIDENLRKSIQRNLQKEIKHTREEIDNVFVS</sequence>
<organism evidence="3 4">
    <name type="scientific">Neobacillus bataviensis LMG 21833</name>
    <dbReference type="NCBI Taxonomy" id="1117379"/>
    <lineage>
        <taxon>Bacteria</taxon>
        <taxon>Bacillati</taxon>
        <taxon>Bacillota</taxon>
        <taxon>Bacilli</taxon>
        <taxon>Bacillales</taxon>
        <taxon>Bacillaceae</taxon>
        <taxon>Neobacillus</taxon>
    </lineage>
</organism>
<dbReference type="Gene3D" id="3.40.50.2000">
    <property type="entry name" value="Glycogen Phosphorylase B"/>
    <property type="match status" value="2"/>
</dbReference>
<dbReference type="PATRIC" id="fig|1117379.3.peg.2097"/>